<dbReference type="SUPFAM" id="SSF56317">
    <property type="entry name" value="Carbon-nitrogen hydrolase"/>
    <property type="match status" value="1"/>
</dbReference>
<evidence type="ECO:0000256" key="4">
    <source>
        <dbReference type="ARBA" id="ARBA00022692"/>
    </source>
</evidence>
<dbReference type="EMBL" id="PVZC01000010">
    <property type="protein sequence ID" value="PRX92323.1"/>
    <property type="molecule type" value="Genomic_DNA"/>
</dbReference>
<dbReference type="InterPro" id="IPR003010">
    <property type="entry name" value="C-N_Hydrolase"/>
</dbReference>
<dbReference type="PROSITE" id="PS50263">
    <property type="entry name" value="CN_HYDROLASE"/>
    <property type="match status" value="1"/>
</dbReference>
<evidence type="ECO:0000256" key="3">
    <source>
        <dbReference type="ARBA" id="ARBA00022679"/>
    </source>
</evidence>
<keyword evidence="3 8" id="KW-0808">Transferase</keyword>
<comment type="subcellular location">
    <subcellularLocation>
        <location evidence="1 8">Cell membrane</location>
        <topology evidence="1 8">Multi-pass membrane protein</topology>
    </subcellularLocation>
</comment>
<keyword evidence="4 8" id="KW-0812">Transmembrane</keyword>
<feature type="compositionally biased region" description="Basic and acidic residues" evidence="9">
    <location>
        <begin position="1"/>
        <end position="10"/>
    </location>
</feature>
<dbReference type="InterPro" id="IPR045378">
    <property type="entry name" value="LNT_N"/>
</dbReference>
<dbReference type="PANTHER" id="PTHR38686">
    <property type="entry name" value="APOLIPOPROTEIN N-ACYLTRANSFERASE"/>
    <property type="match status" value="1"/>
</dbReference>
<protein>
    <recommendedName>
        <fullName evidence="8">Apolipoprotein N-acyltransferase</fullName>
        <shortName evidence="8">ALP N-acyltransferase</shortName>
        <ecNumber evidence="8">2.3.1.269</ecNumber>
    </recommendedName>
</protein>
<dbReference type="Pfam" id="PF00795">
    <property type="entry name" value="CN_hydrolase"/>
    <property type="match status" value="1"/>
</dbReference>
<dbReference type="HAMAP" id="MF_01148">
    <property type="entry name" value="Lnt"/>
    <property type="match status" value="1"/>
</dbReference>
<keyword evidence="6 8" id="KW-0472">Membrane</keyword>
<dbReference type="InterPro" id="IPR004563">
    <property type="entry name" value="Apolipo_AcylTrfase"/>
</dbReference>
<comment type="similarity">
    <text evidence="8">Belongs to the CN hydrolase family. Apolipoprotein N-acyltransferase subfamily.</text>
</comment>
<dbReference type="AlphaFoldDB" id="A0A2T0PTU5"/>
<gene>
    <name evidence="8" type="primary">lnt</name>
    <name evidence="11" type="ORF">CLV72_11083</name>
</gene>
<feature type="transmembrane region" description="Helical" evidence="8">
    <location>
        <begin position="174"/>
        <end position="202"/>
    </location>
</feature>
<evidence type="ECO:0000259" key="10">
    <source>
        <dbReference type="PROSITE" id="PS50263"/>
    </source>
</evidence>
<dbReference type="Proteomes" id="UP000237846">
    <property type="component" value="Unassembled WGS sequence"/>
</dbReference>
<dbReference type="OrthoDB" id="9804277at2"/>
<dbReference type="GO" id="GO:0016410">
    <property type="term" value="F:N-acyltransferase activity"/>
    <property type="evidence" value="ECO:0007669"/>
    <property type="project" value="UniProtKB-UniRule"/>
</dbReference>
<dbReference type="GO" id="GO:0042158">
    <property type="term" value="P:lipoprotein biosynthetic process"/>
    <property type="evidence" value="ECO:0007669"/>
    <property type="project" value="UniProtKB-UniRule"/>
</dbReference>
<feature type="transmembrane region" description="Helical" evidence="8">
    <location>
        <begin position="80"/>
        <end position="100"/>
    </location>
</feature>
<keyword evidence="11" id="KW-0449">Lipoprotein</keyword>
<dbReference type="Pfam" id="PF20154">
    <property type="entry name" value="LNT_N"/>
    <property type="match status" value="1"/>
</dbReference>
<dbReference type="UniPathway" id="UPA00666"/>
<keyword evidence="2 8" id="KW-1003">Cell membrane</keyword>
<name>A0A2T0PTU5_9ACTN</name>
<evidence type="ECO:0000256" key="1">
    <source>
        <dbReference type="ARBA" id="ARBA00004651"/>
    </source>
</evidence>
<dbReference type="PANTHER" id="PTHR38686:SF1">
    <property type="entry name" value="APOLIPOPROTEIN N-ACYLTRANSFERASE"/>
    <property type="match status" value="1"/>
</dbReference>
<keyword evidence="5 8" id="KW-1133">Transmembrane helix</keyword>
<feature type="transmembrane region" description="Helical" evidence="8">
    <location>
        <begin position="106"/>
        <end position="127"/>
    </location>
</feature>
<comment type="caution">
    <text evidence="11">The sequence shown here is derived from an EMBL/GenBank/DDBJ whole genome shotgun (WGS) entry which is preliminary data.</text>
</comment>
<feature type="transmembrane region" description="Helical" evidence="8">
    <location>
        <begin position="31"/>
        <end position="49"/>
    </location>
</feature>
<evidence type="ECO:0000313" key="11">
    <source>
        <dbReference type="EMBL" id="PRX92323.1"/>
    </source>
</evidence>
<evidence type="ECO:0000256" key="2">
    <source>
        <dbReference type="ARBA" id="ARBA00022475"/>
    </source>
</evidence>
<feature type="transmembrane region" description="Helical" evidence="8">
    <location>
        <begin position="214"/>
        <end position="235"/>
    </location>
</feature>
<dbReference type="InterPro" id="IPR036526">
    <property type="entry name" value="C-N_Hydrolase_sf"/>
</dbReference>
<dbReference type="Gene3D" id="3.60.110.10">
    <property type="entry name" value="Carbon-nitrogen hydrolase"/>
    <property type="match status" value="1"/>
</dbReference>
<evidence type="ECO:0000256" key="6">
    <source>
        <dbReference type="ARBA" id="ARBA00023136"/>
    </source>
</evidence>
<comment type="catalytic activity">
    <reaction evidence="8">
        <text>N-terminal S-1,2-diacyl-sn-glyceryl-L-cysteinyl-[lipoprotein] + a glycerophospholipid = N-acyl-S-1,2-diacyl-sn-glyceryl-L-cysteinyl-[lipoprotein] + a 2-acyl-sn-glycero-3-phospholipid + H(+)</text>
        <dbReference type="Rhea" id="RHEA:48228"/>
        <dbReference type="Rhea" id="RHEA-COMP:14681"/>
        <dbReference type="Rhea" id="RHEA-COMP:14684"/>
        <dbReference type="ChEBI" id="CHEBI:15378"/>
        <dbReference type="ChEBI" id="CHEBI:136912"/>
        <dbReference type="ChEBI" id="CHEBI:140656"/>
        <dbReference type="ChEBI" id="CHEBI:140657"/>
        <dbReference type="ChEBI" id="CHEBI:140660"/>
        <dbReference type="EC" id="2.3.1.269"/>
    </reaction>
</comment>
<dbReference type="RefSeq" id="WP_106252471.1">
    <property type="nucleotide sequence ID" value="NZ_PVZC01000010.1"/>
</dbReference>
<evidence type="ECO:0000313" key="12">
    <source>
        <dbReference type="Proteomes" id="UP000237846"/>
    </source>
</evidence>
<feature type="domain" description="CN hydrolase" evidence="10">
    <location>
        <begin position="252"/>
        <end position="502"/>
    </location>
</feature>
<evidence type="ECO:0000256" key="8">
    <source>
        <dbReference type="HAMAP-Rule" id="MF_01148"/>
    </source>
</evidence>
<keyword evidence="7 8" id="KW-0012">Acyltransferase</keyword>
<evidence type="ECO:0000256" key="5">
    <source>
        <dbReference type="ARBA" id="ARBA00022989"/>
    </source>
</evidence>
<feature type="transmembrane region" description="Helical" evidence="8">
    <location>
        <begin position="55"/>
        <end position="73"/>
    </location>
</feature>
<feature type="transmembrane region" description="Helical" evidence="8">
    <location>
        <begin position="134"/>
        <end position="154"/>
    </location>
</feature>
<reference evidence="11 12" key="1">
    <citation type="submission" date="2018-03" db="EMBL/GenBank/DDBJ databases">
        <title>Genomic Encyclopedia of Archaeal and Bacterial Type Strains, Phase II (KMG-II): from individual species to whole genera.</title>
        <authorList>
            <person name="Goeker M."/>
        </authorList>
    </citation>
    <scope>NUCLEOTIDE SEQUENCE [LARGE SCALE GENOMIC DNA]</scope>
    <source>
        <strain evidence="11 12">DSM 45601</strain>
    </source>
</reference>
<accession>A0A2T0PTU5</accession>
<dbReference type="EC" id="2.3.1.269" evidence="8"/>
<keyword evidence="12" id="KW-1185">Reference proteome</keyword>
<comment type="function">
    <text evidence="8">Catalyzes the phospholipid dependent N-acylation of the N-terminal cysteine of apolipoprotein, the last step in lipoprotein maturation.</text>
</comment>
<feature type="region of interest" description="Disordered" evidence="9">
    <location>
        <begin position="1"/>
        <end position="20"/>
    </location>
</feature>
<dbReference type="NCBIfam" id="TIGR00546">
    <property type="entry name" value="lnt"/>
    <property type="match status" value="1"/>
</dbReference>
<proteinExistence type="inferred from homology"/>
<dbReference type="CDD" id="cd07571">
    <property type="entry name" value="ALP_N-acyl_transferase"/>
    <property type="match status" value="1"/>
</dbReference>
<evidence type="ECO:0000256" key="9">
    <source>
        <dbReference type="SAM" id="MobiDB-lite"/>
    </source>
</evidence>
<organism evidence="11 12">
    <name type="scientific">Allonocardiopsis opalescens</name>
    <dbReference type="NCBI Taxonomy" id="1144618"/>
    <lineage>
        <taxon>Bacteria</taxon>
        <taxon>Bacillati</taxon>
        <taxon>Actinomycetota</taxon>
        <taxon>Actinomycetes</taxon>
        <taxon>Streptosporangiales</taxon>
        <taxon>Allonocardiopsis</taxon>
    </lineage>
</organism>
<dbReference type="GO" id="GO:0005886">
    <property type="term" value="C:plasma membrane"/>
    <property type="evidence" value="ECO:0007669"/>
    <property type="project" value="UniProtKB-SubCell"/>
</dbReference>
<sequence>MVAERARQDDAAPGQADGSVRVPAAPVREGAGAVLARALAAMGAAGALLLATPPYGWWALAPVSVALAVLAVRGTRLRRAAWLGLLMGATLMYPLMTWQQVIGMEVWVAVAAAESLYYAPLAVGLALVTRLRGWPVWAAGVWVAAEALRGRFPLGGFTWGRLAFSQPQTPFTGYASWGSAPLVDFAVVLTGALLAALALRWWTALRGGGGPRAALRPTALVLAAVFAIAAVGALAPRLGAPTVDRVLTAGVVQGNVPQTGLDILGERQQVLNNHMAATADLAARVRSGEFAAPDFVVLPESASDIDLYRDPAAHDLVQRTVDDLGVPILIGTNHYTDDGSERQIVSVLWEPGGGGPGDYYAKRHLVPFGEYVPYREQLMPLIPRLEEVGSQGIPGDEPGVLEVNGTTVAVAICFDIAFDSIVREAVLAGGEVLVEPTNNANYNFTGQSEQQLAISRLRAVEHGRPVLIAATSGISAIVQPDGSVDYRSEEFVRDVAVGEVPAMSGFTVATRLGAAPEWALAALGVGAALAGALARRGARS</sequence>
<evidence type="ECO:0000256" key="7">
    <source>
        <dbReference type="ARBA" id="ARBA00023315"/>
    </source>
</evidence>
<comment type="pathway">
    <text evidence="8">Protein modification; lipoprotein biosynthesis (N-acyl transfer).</text>
</comment>